<dbReference type="GO" id="GO:0016567">
    <property type="term" value="P:protein ubiquitination"/>
    <property type="evidence" value="ECO:0007669"/>
    <property type="project" value="InterPro"/>
</dbReference>
<dbReference type="GO" id="GO:0006397">
    <property type="term" value="P:mRNA processing"/>
    <property type="evidence" value="ECO:0007669"/>
    <property type="project" value="InterPro"/>
</dbReference>
<name>A0A5J4WCL1_9EUKA</name>
<feature type="compositionally biased region" description="Basic residues" evidence="2">
    <location>
        <begin position="348"/>
        <end position="360"/>
    </location>
</feature>
<evidence type="ECO:0000256" key="2">
    <source>
        <dbReference type="SAM" id="MobiDB-lite"/>
    </source>
</evidence>
<feature type="region of interest" description="Disordered" evidence="2">
    <location>
        <begin position="334"/>
        <end position="514"/>
    </location>
</feature>
<dbReference type="PANTHER" id="PTHR15439:SF0">
    <property type="entry name" value="CELL DIVISION CYCLE AND APOPTOSIS REGULATOR PROTEIN 1-RELATED"/>
    <property type="match status" value="1"/>
</dbReference>
<dbReference type="EMBL" id="SNRW01002592">
    <property type="protein sequence ID" value="KAA6392295.1"/>
    <property type="molecule type" value="Genomic_DNA"/>
</dbReference>
<feature type="compositionally biased region" description="Basic and acidic residues" evidence="2">
    <location>
        <begin position="334"/>
        <end position="347"/>
    </location>
</feature>
<dbReference type="InterPro" id="IPR000504">
    <property type="entry name" value="RRM_dom"/>
</dbReference>
<feature type="compositionally biased region" description="Acidic residues" evidence="2">
    <location>
        <begin position="375"/>
        <end position="387"/>
    </location>
</feature>
<dbReference type="InterPro" id="IPR033489">
    <property type="entry name" value="RBBP6"/>
</dbReference>
<dbReference type="SMART" id="SM00360">
    <property type="entry name" value="RRM"/>
    <property type="match status" value="2"/>
</dbReference>
<evidence type="ECO:0000313" key="5">
    <source>
        <dbReference type="Proteomes" id="UP000324800"/>
    </source>
</evidence>
<dbReference type="InterPro" id="IPR035979">
    <property type="entry name" value="RBD_domain_sf"/>
</dbReference>
<keyword evidence="1" id="KW-0694">RNA-binding</keyword>
<sequence>MEDTDIEEELPRDDEDKRQNVLFRYFPASATDKDLLEFFGVFGDVQKLNSYTNETTDEHLKQGIVTFSDPYSALKAESIDGADILGQNISIIRIGSKNISNNQLMTKDSDKQETHPSHLGIIVENLHPYISEEQVVAIFRKCGHITNIMVERVWDDNNNDTNTDTEQSQQQLQQQQLPRDVQSVRNMWIWMMGPSSSVAYIAFTDEESVQVALQLRGEVLCGFPMKIRGLWEVIQQDNEHEGIQSEVTESGLVELQQRVQLAMALELVRRGKTEARLLLGQHDKRTDVARAKMRLEQLQSLRADQKKRISDLELQITKEKKDIEFVKKKMREIERSKERGRGRGRSHERWRKKDHRRHKVSISESNSISISDREEYSEDGYSNDEDDSNNRRGRRKKKQSSSEDRNRRRRSKDRNDDNEDDEEEEDKSNSEQEQEKEQEEEQEEEDDDDDERGKHKISKETNRKKTNIHMNKDDIDDDDQDEEQVKISKKRKQKSRKEKRSNANKEKDENESGE</sequence>
<dbReference type="Gene3D" id="3.30.70.330">
    <property type="match status" value="2"/>
</dbReference>
<protein>
    <recommendedName>
        <fullName evidence="3">RRM domain-containing protein</fullName>
    </recommendedName>
</protein>
<evidence type="ECO:0000256" key="1">
    <source>
        <dbReference type="PROSITE-ProRule" id="PRU00176"/>
    </source>
</evidence>
<proteinExistence type="predicted"/>
<feature type="compositionally biased region" description="Low complexity" evidence="2">
    <location>
        <begin position="159"/>
        <end position="176"/>
    </location>
</feature>
<dbReference type="GO" id="GO:0003723">
    <property type="term" value="F:RNA binding"/>
    <property type="evidence" value="ECO:0007669"/>
    <property type="project" value="UniProtKB-UniRule"/>
</dbReference>
<evidence type="ECO:0000259" key="3">
    <source>
        <dbReference type="PROSITE" id="PS50102"/>
    </source>
</evidence>
<dbReference type="GO" id="GO:0061630">
    <property type="term" value="F:ubiquitin protein ligase activity"/>
    <property type="evidence" value="ECO:0007669"/>
    <property type="project" value="InterPro"/>
</dbReference>
<reference evidence="4 5" key="1">
    <citation type="submission" date="2019-03" db="EMBL/GenBank/DDBJ databases">
        <title>Single cell metagenomics reveals metabolic interactions within the superorganism composed of flagellate Streblomastix strix and complex community of Bacteroidetes bacteria on its surface.</title>
        <authorList>
            <person name="Treitli S.C."/>
            <person name="Kolisko M."/>
            <person name="Husnik F."/>
            <person name="Keeling P."/>
            <person name="Hampl V."/>
        </authorList>
    </citation>
    <scope>NUCLEOTIDE SEQUENCE [LARGE SCALE GENOMIC DNA]</scope>
    <source>
        <strain evidence="4">ST1C</strain>
    </source>
</reference>
<dbReference type="Pfam" id="PF00076">
    <property type="entry name" value="RRM_1"/>
    <property type="match status" value="2"/>
</dbReference>
<gene>
    <name evidence="4" type="ORF">EZS28_012179</name>
</gene>
<dbReference type="GO" id="GO:0005634">
    <property type="term" value="C:nucleus"/>
    <property type="evidence" value="ECO:0007669"/>
    <property type="project" value="TreeGrafter"/>
</dbReference>
<dbReference type="GO" id="GO:0006511">
    <property type="term" value="P:ubiquitin-dependent protein catabolic process"/>
    <property type="evidence" value="ECO:0007669"/>
    <property type="project" value="TreeGrafter"/>
</dbReference>
<feature type="compositionally biased region" description="Acidic residues" evidence="2">
    <location>
        <begin position="436"/>
        <end position="450"/>
    </location>
</feature>
<dbReference type="Proteomes" id="UP000324800">
    <property type="component" value="Unassembled WGS sequence"/>
</dbReference>
<feature type="domain" description="RRM" evidence="3">
    <location>
        <begin position="19"/>
        <end position="91"/>
    </location>
</feature>
<dbReference type="PANTHER" id="PTHR15439">
    <property type="entry name" value="RETINOBLASTOMA-BINDING PROTEIN 6"/>
    <property type="match status" value="1"/>
</dbReference>
<dbReference type="AlphaFoldDB" id="A0A5J4WCL1"/>
<evidence type="ECO:0000313" key="4">
    <source>
        <dbReference type="EMBL" id="KAA6392295.1"/>
    </source>
</evidence>
<dbReference type="OrthoDB" id="5411533at2759"/>
<organism evidence="4 5">
    <name type="scientific">Streblomastix strix</name>
    <dbReference type="NCBI Taxonomy" id="222440"/>
    <lineage>
        <taxon>Eukaryota</taxon>
        <taxon>Metamonada</taxon>
        <taxon>Preaxostyla</taxon>
        <taxon>Oxymonadida</taxon>
        <taxon>Streblomastigidae</taxon>
        <taxon>Streblomastix</taxon>
    </lineage>
</organism>
<feature type="compositionally biased region" description="Basic residues" evidence="2">
    <location>
        <begin position="487"/>
        <end position="499"/>
    </location>
</feature>
<dbReference type="InterPro" id="IPR012677">
    <property type="entry name" value="Nucleotide-bd_a/b_plait_sf"/>
</dbReference>
<accession>A0A5J4WCL1</accession>
<feature type="region of interest" description="Disordered" evidence="2">
    <location>
        <begin position="156"/>
        <end position="176"/>
    </location>
</feature>
<feature type="compositionally biased region" description="Acidic residues" evidence="2">
    <location>
        <begin position="416"/>
        <end position="426"/>
    </location>
</feature>
<comment type="caution">
    <text evidence="4">The sequence shown here is derived from an EMBL/GenBank/DDBJ whole genome shotgun (WGS) entry which is preliminary data.</text>
</comment>
<dbReference type="PROSITE" id="PS50102">
    <property type="entry name" value="RRM"/>
    <property type="match status" value="1"/>
</dbReference>
<dbReference type="SUPFAM" id="SSF54928">
    <property type="entry name" value="RNA-binding domain, RBD"/>
    <property type="match status" value="1"/>
</dbReference>
<feature type="compositionally biased region" description="Basic and acidic residues" evidence="2">
    <location>
        <begin position="500"/>
        <end position="514"/>
    </location>
</feature>